<dbReference type="SUPFAM" id="SSF81624">
    <property type="entry name" value="N-terminal domain of MutM-like DNA repair proteins"/>
    <property type="match status" value="1"/>
</dbReference>
<sequence>MGKHLLIGCSGGLIIDTHLQMAGTWRLVETGGRWPKPQHLLRCRVDVRDWQALCFGPRWCGPGRSPTSVLPVHRSAHLGPDLCLVDADLDAAVEAIERLAEPDADVGDVCSTSAVAAGSATSIATKCVGP</sequence>
<reference evidence="1 2" key="1">
    <citation type="submission" date="2020-10" db="EMBL/GenBank/DDBJ databases">
        <title>Connecting structure to function with the recovery of over 1000 high-quality activated sludge metagenome-assembled genomes encoding full-length rRNA genes using long-read sequencing.</title>
        <authorList>
            <person name="Singleton C.M."/>
            <person name="Petriglieri F."/>
            <person name="Kristensen J.M."/>
            <person name="Kirkegaard R.H."/>
            <person name="Michaelsen T.Y."/>
            <person name="Andersen M.H."/>
            <person name="Karst S.M."/>
            <person name="Dueholm M.S."/>
            <person name="Nielsen P.H."/>
            <person name="Albertsen M."/>
        </authorList>
    </citation>
    <scope>NUCLEOTIDE SEQUENCE [LARGE SCALE GENOMIC DNA]</scope>
    <source>
        <strain evidence="1">Lyne_18-Q3-R50-59_MAXAC.006</strain>
    </source>
</reference>
<proteinExistence type="predicted"/>
<accession>A0A936TCM3</accession>
<dbReference type="Proteomes" id="UP000727993">
    <property type="component" value="Unassembled WGS sequence"/>
</dbReference>
<evidence type="ECO:0000313" key="1">
    <source>
        <dbReference type="EMBL" id="MBK9296383.1"/>
    </source>
</evidence>
<protein>
    <submittedName>
        <fullName evidence="1">Uncharacterized protein</fullName>
    </submittedName>
</protein>
<gene>
    <name evidence="1" type="ORF">IPN02_05860</name>
</gene>
<evidence type="ECO:0000313" key="2">
    <source>
        <dbReference type="Proteomes" id="UP000727993"/>
    </source>
</evidence>
<dbReference type="AlphaFoldDB" id="A0A936TCM3"/>
<dbReference type="Gene3D" id="3.20.190.10">
    <property type="entry name" value="MutM-like, N-terminal"/>
    <property type="match status" value="1"/>
</dbReference>
<organism evidence="1 2">
    <name type="scientific">Candidatus Neomicrothrix subdominans</name>
    <dbReference type="NCBI Taxonomy" id="2954438"/>
    <lineage>
        <taxon>Bacteria</taxon>
        <taxon>Bacillati</taxon>
        <taxon>Actinomycetota</taxon>
        <taxon>Acidimicrobiia</taxon>
        <taxon>Acidimicrobiales</taxon>
        <taxon>Microthrixaceae</taxon>
        <taxon>Candidatus Neomicrothrix</taxon>
    </lineage>
</organism>
<dbReference type="EMBL" id="JADJZA010000002">
    <property type="protein sequence ID" value="MBK9296383.1"/>
    <property type="molecule type" value="Genomic_DNA"/>
</dbReference>
<dbReference type="InterPro" id="IPR035937">
    <property type="entry name" value="FPG_N"/>
</dbReference>
<name>A0A936TCM3_9ACTN</name>
<comment type="caution">
    <text evidence="1">The sequence shown here is derived from an EMBL/GenBank/DDBJ whole genome shotgun (WGS) entry which is preliminary data.</text>
</comment>